<protein>
    <submittedName>
        <fullName evidence="1">Uncharacterized protein</fullName>
    </submittedName>
</protein>
<evidence type="ECO:0000313" key="1">
    <source>
        <dbReference type="EMBL" id="MBH9579243.1"/>
    </source>
</evidence>
<dbReference type="AlphaFoldDB" id="A0A931NIU9"/>
<accession>A0A931NIU9</accession>
<dbReference type="EMBL" id="JAEDAK010000019">
    <property type="protein sequence ID" value="MBH9579243.1"/>
    <property type="molecule type" value="Genomic_DNA"/>
</dbReference>
<gene>
    <name evidence="1" type="ORF">I7X39_20300</name>
</gene>
<organism evidence="1 2">
    <name type="scientific">Inhella proteolytica</name>
    <dbReference type="NCBI Taxonomy" id="2795029"/>
    <lineage>
        <taxon>Bacteria</taxon>
        <taxon>Pseudomonadati</taxon>
        <taxon>Pseudomonadota</taxon>
        <taxon>Betaproteobacteria</taxon>
        <taxon>Burkholderiales</taxon>
        <taxon>Sphaerotilaceae</taxon>
        <taxon>Inhella</taxon>
    </lineage>
</organism>
<dbReference type="Proteomes" id="UP000613266">
    <property type="component" value="Unassembled WGS sequence"/>
</dbReference>
<reference evidence="1" key="1">
    <citation type="submission" date="2020-12" db="EMBL/GenBank/DDBJ databases">
        <title>The genome sequence of Inhella sp. 1Y17.</title>
        <authorList>
            <person name="Liu Y."/>
        </authorList>
    </citation>
    <scope>NUCLEOTIDE SEQUENCE</scope>
    <source>
        <strain evidence="1">1Y17</strain>
    </source>
</reference>
<name>A0A931NIU9_9BURK</name>
<comment type="caution">
    <text evidence="1">The sequence shown here is derived from an EMBL/GenBank/DDBJ whole genome shotgun (WGS) entry which is preliminary data.</text>
</comment>
<evidence type="ECO:0000313" key="2">
    <source>
        <dbReference type="Proteomes" id="UP000613266"/>
    </source>
</evidence>
<keyword evidence="2" id="KW-1185">Reference proteome</keyword>
<sequence>MGLQERRMIQTLQQETLPARSAEIAEICGQAVPYEVDWDSLGQDGQALNFVDNTACHRLNMALRVICLDEMGKQAVREGLKQVKLVNVATPELKQLRFANGVLEIHNAFAHGAQGMHSDGEIRAVLEAGL</sequence>
<proteinExistence type="predicted"/>
<dbReference type="RefSeq" id="WP_198113009.1">
    <property type="nucleotide sequence ID" value="NZ_JAEDAK010000019.1"/>
</dbReference>